<gene>
    <name evidence="1" type="ORF">RhiirA4_178284</name>
</gene>
<accession>A0A2I1FWQ0</accession>
<protein>
    <submittedName>
        <fullName evidence="1">Uncharacterized protein</fullName>
    </submittedName>
</protein>
<dbReference type="Proteomes" id="UP000234323">
    <property type="component" value="Unassembled WGS sequence"/>
</dbReference>
<comment type="caution">
    <text evidence="1">The sequence shown here is derived from an EMBL/GenBank/DDBJ whole genome shotgun (WGS) entry which is preliminary data.</text>
</comment>
<reference evidence="1 2" key="1">
    <citation type="submission" date="2015-10" db="EMBL/GenBank/DDBJ databases">
        <title>Genome analyses suggest a sexual origin of heterokaryosis in a supposedly ancient asexual fungus.</title>
        <authorList>
            <person name="Ropars J."/>
            <person name="Sedzielewska K."/>
            <person name="Noel J."/>
            <person name="Charron P."/>
            <person name="Farinelli L."/>
            <person name="Marton T."/>
            <person name="Kruger M."/>
            <person name="Pelin A."/>
            <person name="Brachmann A."/>
            <person name="Corradi N."/>
        </authorList>
    </citation>
    <scope>NUCLEOTIDE SEQUENCE [LARGE SCALE GENOMIC DNA]</scope>
    <source>
        <strain evidence="1 2">A4</strain>
    </source>
</reference>
<dbReference type="EMBL" id="LLXI01000042">
    <property type="protein sequence ID" value="PKY38812.1"/>
    <property type="molecule type" value="Genomic_DNA"/>
</dbReference>
<proteinExistence type="predicted"/>
<keyword evidence="2" id="KW-1185">Reference proteome</keyword>
<dbReference type="AlphaFoldDB" id="A0A2I1FWQ0"/>
<name>A0A2I1FWQ0_9GLOM</name>
<evidence type="ECO:0000313" key="2">
    <source>
        <dbReference type="Proteomes" id="UP000234323"/>
    </source>
</evidence>
<evidence type="ECO:0000313" key="1">
    <source>
        <dbReference type="EMBL" id="PKY38812.1"/>
    </source>
</evidence>
<organism evidence="1 2">
    <name type="scientific">Rhizophagus irregularis</name>
    <dbReference type="NCBI Taxonomy" id="588596"/>
    <lineage>
        <taxon>Eukaryota</taxon>
        <taxon>Fungi</taxon>
        <taxon>Fungi incertae sedis</taxon>
        <taxon>Mucoromycota</taxon>
        <taxon>Glomeromycotina</taxon>
        <taxon>Glomeromycetes</taxon>
        <taxon>Glomerales</taxon>
        <taxon>Glomeraceae</taxon>
        <taxon>Rhizophagus</taxon>
    </lineage>
</organism>
<sequence>MRILNWQIDVLSTVKAINKSTTKDYHVHITQVEDTPVKAKKAEKEKKNFVSQIPMSRRFTFRITTIDMKLGSFLHYSLYFFLCVIF</sequence>